<accession>A0A917Y941</accession>
<protein>
    <submittedName>
        <fullName evidence="2">Uncharacterized protein</fullName>
    </submittedName>
</protein>
<sequence>MVPYPGRSTGGVRRLIPPDGSGALTDPALLELAMHEAAAGLANEGDT</sequence>
<evidence type="ECO:0000313" key="3">
    <source>
        <dbReference type="Proteomes" id="UP000600365"/>
    </source>
</evidence>
<organism evidence="2 3">
    <name type="scientific">Streptomyces albiflavescens</name>
    <dbReference type="NCBI Taxonomy" id="1623582"/>
    <lineage>
        <taxon>Bacteria</taxon>
        <taxon>Bacillati</taxon>
        <taxon>Actinomycetota</taxon>
        <taxon>Actinomycetes</taxon>
        <taxon>Kitasatosporales</taxon>
        <taxon>Streptomycetaceae</taxon>
        <taxon>Streptomyces</taxon>
    </lineage>
</organism>
<keyword evidence="3" id="KW-1185">Reference proteome</keyword>
<name>A0A917Y941_9ACTN</name>
<evidence type="ECO:0000313" key="2">
    <source>
        <dbReference type="EMBL" id="GGN76714.1"/>
    </source>
</evidence>
<feature type="region of interest" description="Disordered" evidence="1">
    <location>
        <begin position="1"/>
        <end position="23"/>
    </location>
</feature>
<dbReference type="EMBL" id="BMMM01000011">
    <property type="protein sequence ID" value="GGN76714.1"/>
    <property type="molecule type" value="Genomic_DNA"/>
</dbReference>
<dbReference type="Proteomes" id="UP000600365">
    <property type="component" value="Unassembled WGS sequence"/>
</dbReference>
<comment type="caution">
    <text evidence="2">The sequence shown here is derived from an EMBL/GenBank/DDBJ whole genome shotgun (WGS) entry which is preliminary data.</text>
</comment>
<proteinExistence type="predicted"/>
<reference evidence="2 3" key="1">
    <citation type="journal article" date="2014" name="Int. J. Syst. Evol. Microbiol.">
        <title>Complete genome sequence of Corynebacterium casei LMG S-19264T (=DSM 44701T), isolated from a smear-ripened cheese.</title>
        <authorList>
            <consortium name="US DOE Joint Genome Institute (JGI-PGF)"/>
            <person name="Walter F."/>
            <person name="Albersmeier A."/>
            <person name="Kalinowski J."/>
            <person name="Ruckert C."/>
        </authorList>
    </citation>
    <scope>NUCLEOTIDE SEQUENCE [LARGE SCALE GENOMIC DNA]</scope>
    <source>
        <strain evidence="2 3">CGMCC 4.7111</strain>
    </source>
</reference>
<dbReference type="AlphaFoldDB" id="A0A917Y941"/>
<evidence type="ECO:0000256" key="1">
    <source>
        <dbReference type="SAM" id="MobiDB-lite"/>
    </source>
</evidence>
<gene>
    <name evidence="2" type="ORF">GCM10011579_058130</name>
</gene>